<comment type="catalytic activity">
    <reaction evidence="9">
        <text>L-histidyl-[protein] + phosphoenolpyruvate = N(pros)-phospho-L-histidyl-[protein] + pyruvate</text>
        <dbReference type="Rhea" id="RHEA:23880"/>
        <dbReference type="Rhea" id="RHEA-COMP:9745"/>
        <dbReference type="Rhea" id="RHEA-COMP:9746"/>
        <dbReference type="ChEBI" id="CHEBI:15361"/>
        <dbReference type="ChEBI" id="CHEBI:29979"/>
        <dbReference type="ChEBI" id="CHEBI:58702"/>
        <dbReference type="ChEBI" id="CHEBI:64837"/>
        <dbReference type="EC" id="2.7.3.9"/>
    </reaction>
</comment>
<sequence length="563" mass="56706">MTASSANTSLLPGTALRGVPVVPGVAYAPVIRPGRLPSSIDDAGDVAESDRAAEAARFAAAASAVATRLRDRAAHATGAASEVLAATATLAQDRAWLAAAEKRIATGAPAVRAVIGAVDQFAEMFTKLGGLMAERVTDLRDIRDRVIAELNGLPEPGVPVPAAPSILCADDLAPADTAGLDPALVVALATTLGGPTSHTAIIARQLGIPCVVAVEGLDAVEAGTMVLVDGTAGTVTVTPDPAAAGEAVEAARRDAERAAGWSGPGATCDGHAVAVLANVQDGAAARAARDTAAEGIGLFRTELCFLNRETEPSVDEQTDIYAEVLDAFAGHKVVVRTLDAGSDKPLKFAEHPNEANPALGVRGIRVAGINPALLDRQLEAIAAAGNRTGNPPWVMAPMIATASEAEHFAAQVRSHGLTPGVMIEVPAAALLADRILEHVDFLSIGTNDLAQYTMAADRMSAELAALTDPWQPAVLTLVAMAARAGASVGKPVGVCGEAAADPLLACVLAGLGVTSLSAAAAAVQGVGAKLAQVSLQQCRDAADAVLAASTAAQARAAALDALE</sequence>
<feature type="domain" description="Phosphotransferase system enzyme I N-terminal" evidence="12">
    <location>
        <begin position="17"/>
        <end position="135"/>
    </location>
</feature>
<evidence type="ECO:0000256" key="3">
    <source>
        <dbReference type="ARBA" id="ARBA00016544"/>
    </source>
</evidence>
<evidence type="ECO:0000256" key="5">
    <source>
        <dbReference type="ARBA" id="ARBA00022723"/>
    </source>
</evidence>
<dbReference type="InterPro" id="IPR018274">
    <property type="entry name" value="PEP_util_AS"/>
</dbReference>
<comment type="caution">
    <text evidence="13">The sequence shown here is derived from an EMBL/GenBank/DDBJ whole genome shotgun (WGS) entry which is preliminary data.</text>
</comment>
<evidence type="ECO:0000256" key="2">
    <source>
        <dbReference type="ARBA" id="ARBA00007837"/>
    </source>
</evidence>
<comment type="function">
    <text evidence="9">General (non sugar-specific) component of the phosphoenolpyruvate-dependent sugar phosphotransferase system (sugar PTS). This major carbohydrate active-transport system catalyzes the phosphorylation of incoming sugar substrates concomitantly with their translocation across the cell membrane. Enzyme I transfers the phosphoryl group from phosphoenolpyruvate (PEP) to the phosphoryl carrier protein (HPr).</text>
</comment>
<keyword evidence="9" id="KW-0963">Cytoplasm</keyword>
<organism evidence="13 14">
    <name type="scientific">Mycolicibacterium gadium</name>
    <name type="common">Mycobacterium gadium</name>
    <dbReference type="NCBI Taxonomy" id="1794"/>
    <lineage>
        <taxon>Bacteria</taxon>
        <taxon>Bacillati</taxon>
        <taxon>Actinomycetota</taxon>
        <taxon>Actinomycetes</taxon>
        <taxon>Mycobacteriales</taxon>
        <taxon>Mycobacteriaceae</taxon>
        <taxon>Mycolicibacterium</taxon>
    </lineage>
</organism>
<dbReference type="PANTHER" id="PTHR46244:SF3">
    <property type="entry name" value="PHOSPHOENOLPYRUVATE-PROTEIN PHOSPHOTRANSFERASE"/>
    <property type="match status" value="1"/>
</dbReference>
<dbReference type="Pfam" id="PF00391">
    <property type="entry name" value="PEP-utilizers"/>
    <property type="match status" value="1"/>
</dbReference>
<accession>A0ABT6GX36</accession>
<dbReference type="PANTHER" id="PTHR46244">
    <property type="entry name" value="PHOSPHOENOLPYRUVATE-PROTEIN PHOSPHOTRANSFERASE"/>
    <property type="match status" value="1"/>
</dbReference>
<keyword evidence="9" id="KW-0598">Phosphotransferase system</keyword>
<dbReference type="EMBL" id="JAKZMO010000030">
    <property type="protein sequence ID" value="MDG5486204.1"/>
    <property type="molecule type" value="Genomic_DNA"/>
</dbReference>
<dbReference type="InterPro" id="IPR050499">
    <property type="entry name" value="PEP-utilizing_PTS_enzyme"/>
</dbReference>
<dbReference type="InterPro" id="IPR036637">
    <property type="entry name" value="Phosphohistidine_dom_sf"/>
</dbReference>
<keyword evidence="14" id="KW-1185">Reference proteome</keyword>
<comment type="cofactor">
    <cofactor evidence="1 9">
        <name>Mg(2+)</name>
        <dbReference type="ChEBI" id="CHEBI:18420"/>
    </cofactor>
</comment>
<dbReference type="SUPFAM" id="SSF52009">
    <property type="entry name" value="Phosphohistidine domain"/>
    <property type="match status" value="1"/>
</dbReference>
<name>A0ABT6GX36_MYCGU</name>
<evidence type="ECO:0000256" key="1">
    <source>
        <dbReference type="ARBA" id="ARBA00001946"/>
    </source>
</evidence>
<keyword evidence="7 9" id="KW-0460">Magnesium</keyword>
<evidence type="ECO:0000256" key="4">
    <source>
        <dbReference type="ARBA" id="ARBA00022679"/>
    </source>
</evidence>
<dbReference type="Proteomes" id="UP001154266">
    <property type="component" value="Unassembled WGS sequence"/>
</dbReference>
<dbReference type="InterPro" id="IPR015813">
    <property type="entry name" value="Pyrv/PenolPyrv_kinase-like_dom"/>
</dbReference>
<dbReference type="InterPro" id="IPR036618">
    <property type="entry name" value="PtsI_HPr-bd_sf"/>
</dbReference>
<feature type="domain" description="PEP-utilising enzyme C-terminal" evidence="11">
    <location>
        <begin position="265"/>
        <end position="533"/>
    </location>
</feature>
<keyword evidence="6 9" id="KW-0418">Kinase</keyword>
<dbReference type="Pfam" id="PF05524">
    <property type="entry name" value="PEP-utilisers_N"/>
    <property type="match status" value="1"/>
</dbReference>
<reference evidence="13" key="1">
    <citation type="journal article" date="2023" name="Environ. Microbiol.">
        <title>The 2-methylpropene degradation pathway in Mycobacteriaceae family strains.</title>
        <authorList>
            <person name="Helbich S."/>
            <person name="Barrantes I."/>
            <person name="Dos Anjos Borges L.G."/>
            <person name="Pieper D.H."/>
            <person name="Vainshtein Y."/>
            <person name="Sohn K."/>
            <person name="Engesser K.H."/>
        </authorList>
    </citation>
    <scope>NUCLEOTIDE SEQUENCE</scope>
    <source>
        <strain evidence="13">IBE100</strain>
    </source>
</reference>
<keyword evidence="9" id="KW-0813">Transport</keyword>
<evidence type="ECO:0000256" key="8">
    <source>
        <dbReference type="ARBA" id="ARBA00033235"/>
    </source>
</evidence>
<evidence type="ECO:0000259" key="10">
    <source>
        <dbReference type="Pfam" id="PF00391"/>
    </source>
</evidence>
<dbReference type="InterPro" id="IPR008279">
    <property type="entry name" value="PEP-util_enz_mobile_dom"/>
</dbReference>
<dbReference type="PRINTS" id="PR01736">
    <property type="entry name" value="PHPHTRNFRASE"/>
</dbReference>
<keyword evidence="9" id="KW-0762">Sugar transport</keyword>
<dbReference type="PROSITE" id="PS00742">
    <property type="entry name" value="PEP_ENZYMES_2"/>
    <property type="match status" value="1"/>
</dbReference>
<dbReference type="PIRSF" id="PIRSF000732">
    <property type="entry name" value="PTS_enzyme_I"/>
    <property type="match status" value="1"/>
</dbReference>
<keyword evidence="4 9" id="KW-0808">Transferase</keyword>
<dbReference type="EC" id="2.7.3.9" evidence="9"/>
<dbReference type="Gene3D" id="1.10.274.10">
    <property type="entry name" value="PtsI, HPr-binding domain"/>
    <property type="match status" value="1"/>
</dbReference>
<evidence type="ECO:0000259" key="12">
    <source>
        <dbReference type="Pfam" id="PF05524"/>
    </source>
</evidence>
<proteinExistence type="inferred from homology"/>
<evidence type="ECO:0000256" key="7">
    <source>
        <dbReference type="ARBA" id="ARBA00022842"/>
    </source>
</evidence>
<dbReference type="Gene3D" id="3.20.20.60">
    <property type="entry name" value="Phosphoenolpyruvate-binding domains"/>
    <property type="match status" value="1"/>
</dbReference>
<evidence type="ECO:0000256" key="9">
    <source>
        <dbReference type="PIRNR" id="PIRNR000732"/>
    </source>
</evidence>
<dbReference type="Gene3D" id="3.50.30.10">
    <property type="entry name" value="Phosphohistidine domain"/>
    <property type="match status" value="1"/>
</dbReference>
<feature type="domain" description="PEP-utilising enzyme mobile" evidence="10">
    <location>
        <begin position="164"/>
        <end position="233"/>
    </location>
</feature>
<dbReference type="SUPFAM" id="SSF47831">
    <property type="entry name" value="Enzyme I of the PEP:sugar phosphotransferase system HPr-binding (sub)domain"/>
    <property type="match status" value="1"/>
</dbReference>
<keyword evidence="5 9" id="KW-0479">Metal-binding</keyword>
<dbReference type="InterPro" id="IPR000121">
    <property type="entry name" value="PEP_util_C"/>
</dbReference>
<dbReference type="InterPro" id="IPR040442">
    <property type="entry name" value="Pyrv_kinase-like_dom_sf"/>
</dbReference>
<dbReference type="InterPro" id="IPR008731">
    <property type="entry name" value="PTS_EIN"/>
</dbReference>
<evidence type="ECO:0000313" key="14">
    <source>
        <dbReference type="Proteomes" id="UP001154266"/>
    </source>
</evidence>
<dbReference type="InterPro" id="IPR023151">
    <property type="entry name" value="PEP_util_CS"/>
</dbReference>
<dbReference type="PROSITE" id="PS00370">
    <property type="entry name" value="PEP_ENZYMES_PHOS_SITE"/>
    <property type="match status" value="1"/>
</dbReference>
<gene>
    <name evidence="13" type="ORF">MNO81_25705</name>
</gene>
<comment type="similarity">
    <text evidence="2 9">Belongs to the PEP-utilizing enzyme family.</text>
</comment>
<protein>
    <recommendedName>
        <fullName evidence="3 9">Phosphoenolpyruvate-protein phosphotransferase</fullName>
        <ecNumber evidence="9">2.7.3.9</ecNumber>
    </recommendedName>
    <alternativeName>
        <fullName evidence="8 9">Phosphotransferase system, enzyme I</fullName>
    </alternativeName>
</protein>
<evidence type="ECO:0000256" key="6">
    <source>
        <dbReference type="ARBA" id="ARBA00022777"/>
    </source>
</evidence>
<evidence type="ECO:0000313" key="13">
    <source>
        <dbReference type="EMBL" id="MDG5486204.1"/>
    </source>
</evidence>
<dbReference type="RefSeq" id="WP_278223457.1">
    <property type="nucleotide sequence ID" value="NZ_JAKZMO010000030.1"/>
</dbReference>
<evidence type="ECO:0000259" key="11">
    <source>
        <dbReference type="Pfam" id="PF02896"/>
    </source>
</evidence>
<comment type="subcellular location">
    <subcellularLocation>
        <location evidence="9">Cytoplasm</location>
    </subcellularLocation>
</comment>
<dbReference type="InterPro" id="IPR024692">
    <property type="entry name" value="PTS_EI"/>
</dbReference>
<dbReference type="Pfam" id="PF02896">
    <property type="entry name" value="PEP-utilizers_C"/>
    <property type="match status" value="1"/>
</dbReference>
<dbReference type="SUPFAM" id="SSF51621">
    <property type="entry name" value="Phosphoenolpyruvate/pyruvate domain"/>
    <property type="match status" value="1"/>
</dbReference>